<dbReference type="EMBL" id="CP017637">
    <property type="protein sequence ID" value="APG11599.1"/>
    <property type="molecule type" value="Genomic_DNA"/>
</dbReference>
<feature type="chain" id="PRO_5013221991" evidence="1">
    <location>
        <begin position="24"/>
        <end position="91"/>
    </location>
</feature>
<dbReference type="Proteomes" id="UP000181962">
    <property type="component" value="Chromosome"/>
</dbReference>
<proteinExistence type="predicted"/>
<organism evidence="2 3">
    <name type="scientific">Bradyrhizobium japonicum</name>
    <dbReference type="NCBI Taxonomy" id="375"/>
    <lineage>
        <taxon>Bacteria</taxon>
        <taxon>Pseudomonadati</taxon>
        <taxon>Pseudomonadota</taxon>
        <taxon>Alphaproteobacteria</taxon>
        <taxon>Hyphomicrobiales</taxon>
        <taxon>Nitrobacteraceae</taxon>
        <taxon>Bradyrhizobium</taxon>
    </lineage>
</organism>
<feature type="signal peptide" evidence="1">
    <location>
        <begin position="1"/>
        <end position="23"/>
    </location>
</feature>
<name>A0A1L3FE65_BRAJP</name>
<accession>A0A1L3FE65</accession>
<dbReference type="RefSeq" id="WP_071913395.1">
    <property type="nucleotide sequence ID" value="NZ_CP017637.1"/>
</dbReference>
<evidence type="ECO:0000313" key="3">
    <source>
        <dbReference type="Proteomes" id="UP000181962"/>
    </source>
</evidence>
<evidence type="ECO:0000256" key="1">
    <source>
        <dbReference type="SAM" id="SignalP"/>
    </source>
</evidence>
<dbReference type="AlphaFoldDB" id="A0A1L3FE65"/>
<protein>
    <submittedName>
        <fullName evidence="2">Uncharacterized protein</fullName>
    </submittedName>
</protein>
<gene>
    <name evidence="2" type="ORF">BKD09_25020</name>
</gene>
<sequence>MHRASGSLLLAFVFILFAPQVRAQQIPAETVQGMLAAQIRTQGFTCEKPLGAKKNTKASRPDRDVWVLKCSNAMYRITRVPDMAAKVEPLP</sequence>
<evidence type="ECO:0000313" key="2">
    <source>
        <dbReference type="EMBL" id="APG11599.1"/>
    </source>
</evidence>
<keyword evidence="1" id="KW-0732">Signal</keyword>
<reference evidence="2 3" key="1">
    <citation type="submission" date="2016-11" db="EMBL/GenBank/DDBJ databases">
        <title>Complete Genome Sequence of Bradyrhizobium sp. strain J5, an isolated from soybean nodule in Hokkaido.</title>
        <authorList>
            <person name="Kanehara K."/>
        </authorList>
    </citation>
    <scope>NUCLEOTIDE SEQUENCE [LARGE SCALE GENOMIC DNA]</scope>
    <source>
        <strain evidence="2 3">J5</strain>
    </source>
</reference>